<dbReference type="KEGG" id="sgi:SGRAN_3789"/>
<dbReference type="InterPro" id="IPR038770">
    <property type="entry name" value="Na+/solute_symporter_sf"/>
</dbReference>
<feature type="transmembrane region" description="Helical" evidence="1">
    <location>
        <begin position="228"/>
        <end position="249"/>
    </location>
</feature>
<organism evidence="2 3">
    <name type="scientific">Sphingopyxis granuli</name>
    <dbReference type="NCBI Taxonomy" id="267128"/>
    <lineage>
        <taxon>Bacteria</taxon>
        <taxon>Pseudomonadati</taxon>
        <taxon>Pseudomonadota</taxon>
        <taxon>Alphaproteobacteria</taxon>
        <taxon>Sphingomonadales</taxon>
        <taxon>Sphingomonadaceae</taxon>
        <taxon>Sphingopyxis</taxon>
    </lineage>
</organism>
<feature type="transmembrane region" description="Helical" evidence="1">
    <location>
        <begin position="92"/>
        <end position="112"/>
    </location>
</feature>
<dbReference type="Proteomes" id="UP000058599">
    <property type="component" value="Chromosome"/>
</dbReference>
<feature type="transmembrane region" description="Helical" evidence="1">
    <location>
        <begin position="38"/>
        <end position="55"/>
    </location>
</feature>
<proteinExistence type="predicted"/>
<dbReference type="EMBL" id="CP012199">
    <property type="protein sequence ID" value="AMG76122.1"/>
    <property type="molecule type" value="Genomic_DNA"/>
</dbReference>
<protein>
    <submittedName>
        <fullName evidence="2">Cytochrome oxidase</fullName>
    </submittedName>
</protein>
<dbReference type="PIRSF" id="PIRSF026166">
    <property type="entry name" value="UCP026166"/>
    <property type="match status" value="1"/>
</dbReference>
<dbReference type="Gene3D" id="1.20.1530.20">
    <property type="match status" value="1"/>
</dbReference>
<evidence type="ECO:0000313" key="2">
    <source>
        <dbReference type="EMBL" id="AMG76122.1"/>
    </source>
</evidence>
<keyword evidence="3" id="KW-1185">Reference proteome</keyword>
<dbReference type="RefSeq" id="WP_067186184.1">
    <property type="nucleotide sequence ID" value="NZ_CP012199.1"/>
</dbReference>
<dbReference type="PANTHER" id="PTHR18640">
    <property type="entry name" value="SOLUTE CARRIER FAMILY 10 MEMBER 7"/>
    <property type="match status" value="1"/>
</dbReference>
<feature type="transmembrane region" description="Helical" evidence="1">
    <location>
        <begin position="201"/>
        <end position="222"/>
    </location>
</feature>
<feature type="transmembrane region" description="Helical" evidence="1">
    <location>
        <begin position="67"/>
        <end position="86"/>
    </location>
</feature>
<accession>A0AA86GN39</accession>
<feature type="transmembrane region" description="Helical" evidence="1">
    <location>
        <begin position="124"/>
        <end position="151"/>
    </location>
</feature>
<gene>
    <name evidence="2" type="ORF">SGRAN_3789</name>
</gene>
<dbReference type="Pfam" id="PF13593">
    <property type="entry name" value="SBF_like"/>
    <property type="match status" value="1"/>
</dbReference>
<keyword evidence="1" id="KW-0812">Transmembrane</keyword>
<name>A0AA86GN39_9SPHN</name>
<reference evidence="2 3" key="1">
    <citation type="journal article" date="2016" name="BMC Genomics">
        <title>Genomic analysis of the nitrate-respiring Sphingopyxis granuli (formerly Sphingomonas macrogoltabida) strain TFA.</title>
        <authorList>
            <person name="Garcia-Romero I."/>
            <person name="Perez-Pulido A.J."/>
            <person name="Gonzalez-Flores Y.E."/>
            <person name="Reyes-Ramirez F."/>
            <person name="Santero E."/>
            <person name="Floriano B."/>
        </authorList>
    </citation>
    <scope>NUCLEOTIDE SEQUENCE [LARGE SCALE GENOMIC DNA]</scope>
    <source>
        <strain evidence="2 3">TFA</strain>
    </source>
</reference>
<dbReference type="InterPro" id="IPR016833">
    <property type="entry name" value="Put_Na-Bile_cotransptr"/>
</dbReference>
<dbReference type="AlphaFoldDB" id="A0AA86GN39"/>
<keyword evidence="1" id="KW-0472">Membrane</keyword>
<feature type="transmembrane region" description="Helical" evidence="1">
    <location>
        <begin position="157"/>
        <end position="180"/>
    </location>
</feature>
<keyword evidence="1" id="KW-1133">Transmembrane helix</keyword>
<sequence>MLARIFPDRFVPVLLATILIASLLPVRGEAVPVAQGVSTAAIVLLFFLNGVRLPRDEVLHGVRNWKLQGAGLAFCFGGMALLGVVAQAATAPFLPATLALGFLFLGILPSTVQSATASSSMAGGNVAASVVAAALLNLTGVIASPLLFAALAGNAGAISGAAALRIALILLLPFVAGQAAQRWLRPWVLRHRELATFMDRTSIAIAVYVAFSAAVVGGIWTRLDGREIGITFAAVAALLALAFAAAWALGGLLRLRRPDRVTLLFAGAQKSIAVGAPLAATLFPPAIAGVVLVPILVYHMAQLILSAWIAPFLNRPQEV</sequence>
<evidence type="ECO:0000256" key="1">
    <source>
        <dbReference type="SAM" id="Phobius"/>
    </source>
</evidence>
<evidence type="ECO:0000313" key="3">
    <source>
        <dbReference type="Proteomes" id="UP000058599"/>
    </source>
</evidence>
<dbReference type="PANTHER" id="PTHR18640:SF5">
    <property type="entry name" value="SODIUM_BILE ACID COTRANSPORTER 7"/>
    <property type="match status" value="1"/>
</dbReference>
<dbReference type="GO" id="GO:0005886">
    <property type="term" value="C:plasma membrane"/>
    <property type="evidence" value="ECO:0007669"/>
    <property type="project" value="TreeGrafter"/>
</dbReference>